<keyword evidence="7" id="KW-1185">Reference proteome</keyword>
<dbReference type="SUPFAM" id="SSF53850">
    <property type="entry name" value="Periplasmic binding protein-like II"/>
    <property type="match status" value="1"/>
</dbReference>
<accession>A0A927C8G4</accession>
<dbReference type="PANTHER" id="PTHR43649">
    <property type="entry name" value="ARABINOSE-BINDING PROTEIN-RELATED"/>
    <property type="match status" value="1"/>
</dbReference>
<evidence type="ECO:0000313" key="6">
    <source>
        <dbReference type="EMBL" id="MBD2861952.1"/>
    </source>
</evidence>
<sequence>MSVKRALVASTVMAAMLLATACGGGGKSASQTENGEKGQPSAPDITKTPAELNFFTMAGDTDEVFNERFGNSIRKKFPNYKINYIRAQKGSTLPELLAAGTTIDIYYDSIGNFSEGLLVNRLEYDLSELIKKNSVDLNRFEPTVVDAMKQISGGKMYGLPVYMNNLALFYNKAVFDKFGVPYPKDGMTWDETLEIARKLNRTDGDKQYIGLAVSGSHMLRMNQFSLPYVDMQTDKPTIQNEKWRRLYQATIIDPAQDAGYKAKITELKNALPYRDALTKDQYLGMFVFLSQMPFTVPEMKTMNWEMVSLPTFKELPNVGSQSYPSYFTVTSLSKSKEAAMEVLKYLISDEYQMEISRKGTMPVLKNEAVQKAYAQDTEYKDKNFASVFYNKFAPISNKSIYDVAVEKTYTKDIGLIAKGEIDINTAFRNAEEAAVKAIAEAKNK</sequence>
<dbReference type="EMBL" id="JACXJA010000007">
    <property type="protein sequence ID" value="MBD2861952.1"/>
    <property type="molecule type" value="Genomic_DNA"/>
</dbReference>
<dbReference type="Pfam" id="PF01547">
    <property type="entry name" value="SBP_bac_1"/>
    <property type="match status" value="1"/>
</dbReference>
<dbReference type="Proteomes" id="UP000639396">
    <property type="component" value="Unassembled WGS sequence"/>
</dbReference>
<keyword evidence="3" id="KW-0813">Transport</keyword>
<evidence type="ECO:0000256" key="1">
    <source>
        <dbReference type="ARBA" id="ARBA00004196"/>
    </source>
</evidence>
<gene>
    <name evidence="6" type="ORF">IDH45_08165</name>
</gene>
<dbReference type="InterPro" id="IPR006059">
    <property type="entry name" value="SBP"/>
</dbReference>
<evidence type="ECO:0000313" key="7">
    <source>
        <dbReference type="Proteomes" id="UP000639396"/>
    </source>
</evidence>
<name>A0A927C8G4_9BACL</name>
<dbReference type="GO" id="GO:0030313">
    <property type="term" value="C:cell envelope"/>
    <property type="evidence" value="ECO:0007669"/>
    <property type="project" value="UniProtKB-SubCell"/>
</dbReference>
<evidence type="ECO:0000256" key="4">
    <source>
        <dbReference type="ARBA" id="ARBA00022729"/>
    </source>
</evidence>
<dbReference type="Gene3D" id="3.40.190.10">
    <property type="entry name" value="Periplasmic binding protein-like II"/>
    <property type="match status" value="1"/>
</dbReference>
<dbReference type="InterPro" id="IPR050490">
    <property type="entry name" value="Bact_solute-bd_prot1"/>
</dbReference>
<dbReference type="AlphaFoldDB" id="A0A927C8G4"/>
<proteinExistence type="inferred from homology"/>
<protein>
    <submittedName>
        <fullName evidence="6">Extracellular solute-binding protein</fullName>
    </submittedName>
</protein>
<evidence type="ECO:0000256" key="5">
    <source>
        <dbReference type="SAM" id="SignalP"/>
    </source>
</evidence>
<evidence type="ECO:0000256" key="3">
    <source>
        <dbReference type="ARBA" id="ARBA00022448"/>
    </source>
</evidence>
<comment type="subcellular location">
    <subcellularLocation>
        <location evidence="1">Cell envelope</location>
    </subcellularLocation>
</comment>
<feature type="chain" id="PRO_5039212057" evidence="5">
    <location>
        <begin position="22"/>
        <end position="444"/>
    </location>
</feature>
<organism evidence="6 7">
    <name type="scientific">Paenibacillus oceani</name>
    <dbReference type="NCBI Taxonomy" id="2772510"/>
    <lineage>
        <taxon>Bacteria</taxon>
        <taxon>Bacillati</taxon>
        <taxon>Bacillota</taxon>
        <taxon>Bacilli</taxon>
        <taxon>Bacillales</taxon>
        <taxon>Paenibacillaceae</taxon>
        <taxon>Paenibacillus</taxon>
    </lineage>
</organism>
<feature type="signal peptide" evidence="5">
    <location>
        <begin position="1"/>
        <end position="21"/>
    </location>
</feature>
<keyword evidence="4 5" id="KW-0732">Signal</keyword>
<dbReference type="PANTHER" id="PTHR43649:SF31">
    <property type="entry name" value="SN-GLYCEROL-3-PHOSPHATE-BINDING PERIPLASMIC PROTEIN UGPB"/>
    <property type="match status" value="1"/>
</dbReference>
<comment type="similarity">
    <text evidence="2">Belongs to the bacterial solute-binding protein 1 family.</text>
</comment>
<dbReference type="PROSITE" id="PS51257">
    <property type="entry name" value="PROKAR_LIPOPROTEIN"/>
    <property type="match status" value="1"/>
</dbReference>
<dbReference type="RefSeq" id="WP_190926390.1">
    <property type="nucleotide sequence ID" value="NZ_JACXJA010000007.1"/>
</dbReference>
<reference evidence="6" key="1">
    <citation type="submission" date="2020-09" db="EMBL/GenBank/DDBJ databases">
        <title>A novel bacterium of genus Paenibacillus, isolated from South China Sea.</title>
        <authorList>
            <person name="Huang H."/>
            <person name="Mo K."/>
            <person name="Hu Y."/>
        </authorList>
    </citation>
    <scope>NUCLEOTIDE SEQUENCE</scope>
    <source>
        <strain evidence="6">IB182363</strain>
    </source>
</reference>
<evidence type="ECO:0000256" key="2">
    <source>
        <dbReference type="ARBA" id="ARBA00008520"/>
    </source>
</evidence>
<comment type="caution">
    <text evidence="6">The sequence shown here is derived from an EMBL/GenBank/DDBJ whole genome shotgun (WGS) entry which is preliminary data.</text>
</comment>